<dbReference type="PROSITE" id="PS50404">
    <property type="entry name" value="GST_NTER"/>
    <property type="match status" value="1"/>
</dbReference>
<evidence type="ECO:0000313" key="5">
    <source>
        <dbReference type="EMBL" id="CAL5142014.1"/>
    </source>
</evidence>
<evidence type="ECO:0000313" key="6">
    <source>
        <dbReference type="Proteomes" id="UP001497525"/>
    </source>
</evidence>
<dbReference type="Proteomes" id="UP001497525">
    <property type="component" value="Unassembled WGS sequence"/>
</dbReference>
<sequence length="250" mass="28519">MSGDTVQRQKHFKAGDPEPPIDQSKYTIFGFRFCPFTERVLYTVHQHKISYDLVPIALASKPDWFLRMCPTGKVPMLMNNGDKLVESDLIMQFMDQLRGEQVSLLSVCGTDKFRQTVELAGQFFKPVRALMYQVSYDPQTEHDLRSACEQVNSTVKGDFYDGNELSLADFAIFPMVDRLEVALGRLKGTEPEKIHEFTEAEVDCSEWPKLVHYLCRMRKLPVVAAVRQSSRLVAMYSASVRDGHPDPEIC</sequence>
<evidence type="ECO:0000259" key="4">
    <source>
        <dbReference type="PROSITE" id="PS50405"/>
    </source>
</evidence>
<dbReference type="SFLD" id="SFLDS00019">
    <property type="entry name" value="Glutathione_Transferase_(cytos"/>
    <property type="match status" value="1"/>
</dbReference>
<dbReference type="PROSITE" id="PS50405">
    <property type="entry name" value="GST_CTER"/>
    <property type="match status" value="1"/>
</dbReference>
<dbReference type="PANTHER" id="PTHR43968:SF6">
    <property type="entry name" value="GLUTATHIONE S-TRANSFERASE OMEGA"/>
    <property type="match status" value="1"/>
</dbReference>
<evidence type="ECO:0000256" key="2">
    <source>
        <dbReference type="ARBA" id="ARBA00011067"/>
    </source>
</evidence>
<proteinExistence type="inferred from homology"/>
<dbReference type="Gene3D" id="3.40.30.10">
    <property type="entry name" value="Glutaredoxin"/>
    <property type="match status" value="1"/>
</dbReference>
<dbReference type="SUPFAM" id="SSF47616">
    <property type="entry name" value="GST C-terminal domain-like"/>
    <property type="match status" value="1"/>
</dbReference>
<evidence type="ECO:0000259" key="3">
    <source>
        <dbReference type="PROSITE" id="PS50404"/>
    </source>
</evidence>
<dbReference type="InterPro" id="IPR004045">
    <property type="entry name" value="Glutathione_S-Trfase_N"/>
</dbReference>
<dbReference type="SFLD" id="SFLDG00358">
    <property type="entry name" value="Main_(cytGST)"/>
    <property type="match status" value="1"/>
</dbReference>
<dbReference type="Pfam" id="PF13417">
    <property type="entry name" value="GST_N_3"/>
    <property type="match status" value="1"/>
</dbReference>
<dbReference type="EMBL" id="CAXLJL010000934">
    <property type="protein sequence ID" value="CAL5142014.1"/>
    <property type="molecule type" value="Genomic_DNA"/>
</dbReference>
<comment type="similarity">
    <text evidence="1">Belongs to the GST superfamily. Mu family.</text>
</comment>
<dbReference type="SUPFAM" id="SSF52833">
    <property type="entry name" value="Thioredoxin-like"/>
    <property type="match status" value="1"/>
</dbReference>
<reference evidence="5" key="1">
    <citation type="submission" date="2024-06" db="EMBL/GenBank/DDBJ databases">
        <authorList>
            <person name="Liu X."/>
            <person name="Lenzi L."/>
            <person name="Haldenby T S."/>
            <person name="Uol C."/>
        </authorList>
    </citation>
    <scope>NUCLEOTIDE SEQUENCE</scope>
</reference>
<dbReference type="PROSITE" id="PS51354">
    <property type="entry name" value="GLUTAREDOXIN_2"/>
    <property type="match status" value="1"/>
</dbReference>
<dbReference type="PANTHER" id="PTHR43968">
    <property type="match status" value="1"/>
</dbReference>
<feature type="domain" description="GST C-terminal" evidence="4">
    <location>
        <begin position="83"/>
        <end position="236"/>
    </location>
</feature>
<protein>
    <recommendedName>
        <fullName evidence="7">Glutathione transferase</fullName>
    </recommendedName>
</protein>
<dbReference type="GO" id="GO:0005737">
    <property type="term" value="C:cytoplasm"/>
    <property type="evidence" value="ECO:0007669"/>
    <property type="project" value="TreeGrafter"/>
</dbReference>
<dbReference type="InterPro" id="IPR036282">
    <property type="entry name" value="Glutathione-S-Trfase_C_sf"/>
</dbReference>
<dbReference type="AlphaFoldDB" id="A0AAV2U1P6"/>
<organism evidence="5 6">
    <name type="scientific">Calicophoron daubneyi</name>
    <name type="common">Rumen fluke</name>
    <name type="synonym">Paramphistomum daubneyi</name>
    <dbReference type="NCBI Taxonomy" id="300641"/>
    <lineage>
        <taxon>Eukaryota</taxon>
        <taxon>Metazoa</taxon>
        <taxon>Spiralia</taxon>
        <taxon>Lophotrochozoa</taxon>
        <taxon>Platyhelminthes</taxon>
        <taxon>Trematoda</taxon>
        <taxon>Digenea</taxon>
        <taxon>Plagiorchiida</taxon>
        <taxon>Pronocephalata</taxon>
        <taxon>Paramphistomoidea</taxon>
        <taxon>Paramphistomidae</taxon>
        <taxon>Calicophoron</taxon>
    </lineage>
</organism>
<comment type="similarity">
    <text evidence="2">Belongs to the GST superfamily. Omega family.</text>
</comment>
<dbReference type="GO" id="GO:0004364">
    <property type="term" value="F:glutathione transferase activity"/>
    <property type="evidence" value="ECO:0007669"/>
    <property type="project" value="UniProtKB-EC"/>
</dbReference>
<evidence type="ECO:0000256" key="1">
    <source>
        <dbReference type="ARBA" id="ARBA00005861"/>
    </source>
</evidence>
<name>A0AAV2U1P6_CALDB</name>
<accession>A0AAV2U1P6</accession>
<dbReference type="InterPro" id="IPR036249">
    <property type="entry name" value="Thioredoxin-like_sf"/>
</dbReference>
<comment type="caution">
    <text evidence="5">The sequence shown here is derived from an EMBL/GenBank/DDBJ whole genome shotgun (WGS) entry which is preliminary data.</text>
</comment>
<gene>
    <name evidence="5" type="ORF">CDAUBV1_LOCUS17298</name>
</gene>
<dbReference type="InterPro" id="IPR040079">
    <property type="entry name" value="Glutathione_S-Trfase"/>
</dbReference>
<feature type="domain" description="GST N-terminal" evidence="3">
    <location>
        <begin position="24"/>
        <end position="102"/>
    </location>
</feature>
<dbReference type="InterPro" id="IPR050983">
    <property type="entry name" value="GST_Omega/HSP26"/>
</dbReference>
<evidence type="ECO:0008006" key="7">
    <source>
        <dbReference type="Google" id="ProtNLM"/>
    </source>
</evidence>
<dbReference type="InterPro" id="IPR010987">
    <property type="entry name" value="Glutathione-S-Trfase_C-like"/>
</dbReference>
<dbReference type="Gene3D" id="1.20.1050.10">
    <property type="match status" value="1"/>
</dbReference>